<evidence type="ECO:0000256" key="4">
    <source>
        <dbReference type="ARBA" id="ARBA00023172"/>
    </source>
</evidence>
<reference evidence="7 8" key="1">
    <citation type="submission" date="2024-01" db="EMBL/GenBank/DDBJ databases">
        <title>The diversity of rhizobia nodulating Mimosa spp. in eleven states of Brazil covering several biomes is determined by host plant, location, and edaphic factors.</title>
        <authorList>
            <person name="Rouws L."/>
            <person name="Barauna A."/>
            <person name="Beukes C."/>
            <person name="De Faria S.M."/>
            <person name="Gross E."/>
            <person name="Dos Reis Junior F.B."/>
            <person name="Simon M."/>
            <person name="Maluk M."/>
            <person name="Odee D.W."/>
            <person name="Kenicer G."/>
            <person name="Young J.P.W."/>
            <person name="Reis V.M."/>
            <person name="Zilli J."/>
            <person name="James E.K."/>
        </authorList>
    </citation>
    <scope>NUCLEOTIDE SEQUENCE [LARGE SCALE GENOMIC DNA]</scope>
    <source>
        <strain evidence="7 8">JHI1651</strain>
    </source>
</reference>
<evidence type="ECO:0000259" key="6">
    <source>
        <dbReference type="Pfam" id="PF13700"/>
    </source>
</evidence>
<dbReference type="NCBIfam" id="NF033527">
    <property type="entry name" value="transpos_Tn3"/>
    <property type="match status" value="1"/>
</dbReference>
<dbReference type="Pfam" id="PF01526">
    <property type="entry name" value="DDE_Tnp_Tn3"/>
    <property type="match status" value="1"/>
</dbReference>
<dbReference type="InterPro" id="IPR025296">
    <property type="entry name" value="DUF4158"/>
</dbReference>
<dbReference type="InterPro" id="IPR002513">
    <property type="entry name" value="Tn3_Tnp_DDE_dom"/>
</dbReference>
<evidence type="ECO:0000313" key="8">
    <source>
        <dbReference type="Proteomes" id="UP001462961"/>
    </source>
</evidence>
<keyword evidence="3" id="KW-0238">DNA-binding</keyword>
<evidence type="ECO:0000259" key="5">
    <source>
        <dbReference type="Pfam" id="PF01526"/>
    </source>
</evidence>
<dbReference type="Pfam" id="PF13700">
    <property type="entry name" value="DUF4158"/>
    <property type="match status" value="1"/>
</dbReference>
<evidence type="ECO:0000256" key="2">
    <source>
        <dbReference type="ARBA" id="ARBA00022578"/>
    </source>
</evidence>
<keyword evidence="4" id="KW-0233">DNA recombination</keyword>
<dbReference type="InterPro" id="IPR047653">
    <property type="entry name" value="Tn3-like_transpos"/>
</dbReference>
<accession>A0ABV0E8H3</accession>
<proteinExistence type="inferred from homology"/>
<dbReference type="EMBL" id="JAYLVJ010000087">
    <property type="protein sequence ID" value="MEO1759729.1"/>
    <property type="molecule type" value="Genomic_DNA"/>
</dbReference>
<feature type="domain" description="DUF4158" evidence="6">
    <location>
        <begin position="12"/>
        <end position="158"/>
    </location>
</feature>
<name>A0ABV0E8H3_9BURK</name>
<evidence type="ECO:0000256" key="3">
    <source>
        <dbReference type="ARBA" id="ARBA00023125"/>
    </source>
</evidence>
<sequence length="980" mass="111339">MEHWRLAYLGMRRIPRDLSEFELATFFTFSARERALINARRGPLYRLALALHIGFVRMTGTTLDAYQYVPQILWSHLGQHLGIVPPDLGTLRTLYETRERTLFDHQVLAYRTLGFLPMAEHQRRYVVRWLKERLTGRPNRADLMHELKRWLYEHRVLIQQDRALKPLLVQAARDVESALITSLMQSFDEVTLDRWASLLTQQHGSFASLQQWLWSVPLRNSTHQMNELFRKIDRLVELAVHRDWPTECNEAAVRHFARRCANRKPSVSRRIQQEIRRLEVACFMRYALCTTTDQLLAMLGRWIRKAINEANSRVAATRPDLKDQIRDLAVAVKVIATDETLSREEMVEQLCALADAALKQDTPSRTTLMRAQLVSKRRMARAMLAKLLSLPFEAQTAHPVIAALVLLRELYAGRSNELPADTAIHLGKAWQRTIESEDRCQALLAFEWATLFALRVALRNGSVFVAHSFEFRSQATLLIPDDEWQTRRNHYYGHLKLPQNPQEFLEPVIEHLDAGLARLLEAVASGEVRIDDAVHIGPLNAQPHDAAMEALRRAIFEPRPDGQLPRIILEIDSAARFSWVLLGREPRSRAELLMTYAAVLAHGTSMSAADIARMVPELSASAIRQMMNRIADERMLRQAADAVLEFMHFHPIAQHWGRADLASSDMVSLETTRTVWQARADPRRRTASIGVYTHVRDRWGIFYDQPILLNERQAGVAIEGVIRQNSTDDVTLLAVDTHGYTDFAMGLARALGFDLCPRLAHLRDRRLHVPVAHAIPAGLLPVVDRDVKLEAIEAVWDEFVRVAASVQSGHCTAVQALTRFGSAARGQPLYEGGVQLGRLFRSIFLIDYFTVPAFRSELQHALNRGEAVHNVQRAIHQGKIPVELTRHRHSMIAVSSALTLLTNAVMAWNTHHMQRALDMIEQLGAQPVEAHHLRSIAPTSLEGINLRGTFDFPIADYADRLMPSLVVTETPSTWQSAGTQ</sequence>
<comment type="caution">
    <text evidence="7">The sequence shown here is derived from an EMBL/GenBank/DDBJ whole genome shotgun (WGS) entry which is preliminary data.</text>
</comment>
<evidence type="ECO:0000313" key="7">
    <source>
        <dbReference type="EMBL" id="MEO1759729.1"/>
    </source>
</evidence>
<comment type="similarity">
    <text evidence="1">Belongs to the transposase 7 family.</text>
</comment>
<dbReference type="RefSeq" id="WP_012406449.1">
    <property type="nucleotide sequence ID" value="NZ_JAKUCO010000094.1"/>
</dbReference>
<protein>
    <submittedName>
        <fullName evidence="7">Tn3 family transposase</fullName>
    </submittedName>
</protein>
<organism evidence="7 8">
    <name type="scientific">Paraburkholderia caribensis</name>
    <dbReference type="NCBI Taxonomy" id="75105"/>
    <lineage>
        <taxon>Bacteria</taxon>
        <taxon>Pseudomonadati</taxon>
        <taxon>Pseudomonadota</taxon>
        <taxon>Betaproteobacteria</taxon>
        <taxon>Burkholderiales</taxon>
        <taxon>Burkholderiaceae</taxon>
        <taxon>Paraburkholderia</taxon>
    </lineage>
</organism>
<gene>
    <name evidence="7" type="ORF">VOI32_38420</name>
</gene>
<dbReference type="Proteomes" id="UP001462961">
    <property type="component" value="Unassembled WGS sequence"/>
</dbReference>
<evidence type="ECO:0000256" key="1">
    <source>
        <dbReference type="ARBA" id="ARBA00009402"/>
    </source>
</evidence>
<keyword evidence="2" id="KW-0815">Transposition</keyword>
<feature type="domain" description="Tn3 transposase DDE" evidence="5">
    <location>
        <begin position="567"/>
        <end position="950"/>
    </location>
</feature>
<keyword evidence="8" id="KW-1185">Reference proteome</keyword>